<dbReference type="Proteomes" id="UP000078543">
    <property type="component" value="Unassembled WGS sequence"/>
</dbReference>
<dbReference type="InterPro" id="IPR051082">
    <property type="entry name" value="Pentapeptide-BTB/POZ_domain"/>
</dbReference>
<dbReference type="Gene3D" id="2.160.20.80">
    <property type="entry name" value="E3 ubiquitin-protein ligase SopA"/>
    <property type="match status" value="1"/>
</dbReference>
<dbReference type="EMBL" id="LWQU01000065">
    <property type="protein sequence ID" value="OAN59503.1"/>
    <property type="molecule type" value="Genomic_DNA"/>
</dbReference>
<dbReference type="PANTHER" id="PTHR14136:SF17">
    <property type="entry name" value="BTB_POZ DOMAIN-CONTAINING PROTEIN KCTD9"/>
    <property type="match status" value="1"/>
</dbReference>
<dbReference type="Pfam" id="PF00805">
    <property type="entry name" value="Pentapeptide"/>
    <property type="match status" value="1"/>
</dbReference>
<accession>A0A178MYA2</accession>
<gene>
    <name evidence="3" type="ORF">A6A05_07110</name>
</gene>
<dbReference type="SUPFAM" id="SSF141571">
    <property type="entry name" value="Pentapeptide repeat-like"/>
    <property type="match status" value="1"/>
</dbReference>
<reference evidence="3 4" key="1">
    <citation type="submission" date="2016-04" db="EMBL/GenBank/DDBJ databases">
        <title>Draft genome sequence of freshwater magnetotactic bacteria Magnetospirillum marisnigri SP-1 and Magnetospirillum moscoviense BB-1.</title>
        <authorList>
            <person name="Koziaeva V."/>
            <person name="Dziuba M.V."/>
            <person name="Ivanov T.M."/>
            <person name="Kuznetsov B."/>
            <person name="Grouzdev D.S."/>
        </authorList>
    </citation>
    <scope>NUCLEOTIDE SEQUENCE [LARGE SCALE GENOMIC DNA]</scope>
    <source>
        <strain evidence="3 4">BB-1</strain>
    </source>
</reference>
<name>A0A178MYA2_9PROT</name>
<organism evidence="3 4">
    <name type="scientific">Magnetospirillum moscoviense</name>
    <dbReference type="NCBI Taxonomy" id="1437059"/>
    <lineage>
        <taxon>Bacteria</taxon>
        <taxon>Pseudomonadati</taxon>
        <taxon>Pseudomonadota</taxon>
        <taxon>Alphaproteobacteria</taxon>
        <taxon>Rhodospirillales</taxon>
        <taxon>Rhodospirillaceae</taxon>
        <taxon>Magnetospirillum</taxon>
    </lineage>
</organism>
<evidence type="ECO:0008006" key="5">
    <source>
        <dbReference type="Google" id="ProtNLM"/>
    </source>
</evidence>
<comment type="caution">
    <text evidence="3">The sequence shown here is derived from an EMBL/GenBank/DDBJ whole genome shotgun (WGS) entry which is preliminary data.</text>
</comment>
<evidence type="ECO:0000256" key="1">
    <source>
        <dbReference type="SAM" id="MobiDB-lite"/>
    </source>
</evidence>
<evidence type="ECO:0000313" key="3">
    <source>
        <dbReference type="EMBL" id="OAN59503.1"/>
    </source>
</evidence>
<dbReference type="PANTHER" id="PTHR14136">
    <property type="entry name" value="BTB_POZ DOMAIN-CONTAINING PROTEIN KCTD9"/>
    <property type="match status" value="1"/>
</dbReference>
<feature type="chain" id="PRO_5008092385" description="Pentapeptide repeat-containing protein" evidence="2">
    <location>
        <begin position="19"/>
        <end position="172"/>
    </location>
</feature>
<feature type="region of interest" description="Disordered" evidence="1">
    <location>
        <begin position="129"/>
        <end position="172"/>
    </location>
</feature>
<evidence type="ECO:0000256" key="2">
    <source>
        <dbReference type="SAM" id="SignalP"/>
    </source>
</evidence>
<proteinExistence type="predicted"/>
<dbReference type="STRING" id="1437059.A6A05_07110"/>
<feature type="signal peptide" evidence="2">
    <location>
        <begin position="1"/>
        <end position="18"/>
    </location>
</feature>
<protein>
    <recommendedName>
        <fullName evidence="5">Pentapeptide repeat-containing protein</fullName>
    </recommendedName>
</protein>
<keyword evidence="2" id="KW-0732">Signal</keyword>
<keyword evidence="4" id="KW-1185">Reference proteome</keyword>
<dbReference type="InterPro" id="IPR001646">
    <property type="entry name" value="5peptide_repeat"/>
</dbReference>
<evidence type="ECO:0000313" key="4">
    <source>
        <dbReference type="Proteomes" id="UP000078543"/>
    </source>
</evidence>
<sequence length="172" mass="18552">MKVIIWAALVLTAGQAHAACEPVARANLKGCDFTNAKLENLDLRGANLSGADLESADLTRANLTDAKLSGASARFARFVSADLTGADFTHADIIHAVWDQARNVPPSVLGALAARFGAEERRYRRVKPVVGRTGSHRPPFRQKATPTRSQRSGHAPSTAHSDNSDVRMWMPL</sequence>
<dbReference type="AlphaFoldDB" id="A0A178MYA2"/>